<dbReference type="PANTHER" id="PTHR15955:SF10">
    <property type="entry name" value="DUF1115 DOMAIN PROTEIN (AFU_ORTHOLOGUE AFUA_5G14750)"/>
    <property type="match status" value="1"/>
</dbReference>
<dbReference type="AlphaFoldDB" id="A0A5M6BT21"/>
<dbReference type="InterPro" id="IPR017359">
    <property type="entry name" value="Phi-like"/>
</dbReference>
<dbReference type="PANTHER" id="PTHR15955">
    <property type="entry name" value="RWD DOMAIN CONTAINING PROTEIN 2"/>
    <property type="match status" value="1"/>
</dbReference>
<reference evidence="1" key="2">
    <citation type="submission" date="2024-01" db="EMBL/GenBank/DDBJ databases">
        <title>Comparative genomics of Cryptococcus and Kwoniella reveals pathogenesis evolution and contrasting modes of karyotype evolution via chromosome fusion or intercentromeric recombination.</title>
        <authorList>
            <person name="Coelho M.A."/>
            <person name="David-Palma M."/>
            <person name="Shea T."/>
            <person name="Bowers K."/>
            <person name="McGinley-Smith S."/>
            <person name="Mohammad A.W."/>
            <person name="Gnirke A."/>
            <person name="Yurkov A.M."/>
            <person name="Nowrousian M."/>
            <person name="Sun S."/>
            <person name="Cuomo C.A."/>
            <person name="Heitman J."/>
        </authorList>
    </citation>
    <scope>NUCLEOTIDE SEQUENCE</scope>
    <source>
        <strain evidence="1">CBS 12478</strain>
    </source>
</reference>
<accession>A0A5M6BT21</accession>
<reference evidence="1" key="1">
    <citation type="submission" date="2017-08" db="EMBL/GenBank/DDBJ databases">
        <authorList>
            <person name="Cuomo C."/>
            <person name="Billmyre B."/>
            <person name="Heitman J."/>
        </authorList>
    </citation>
    <scope>NUCLEOTIDE SEQUENCE</scope>
    <source>
        <strain evidence="1">CBS 12478</strain>
    </source>
</reference>
<evidence type="ECO:0000313" key="1">
    <source>
        <dbReference type="EMBL" id="WWD16403.1"/>
    </source>
</evidence>
<proteinExistence type="predicted"/>
<dbReference type="CDD" id="cd24163">
    <property type="entry name" value="RWDD2_C"/>
    <property type="match status" value="1"/>
</dbReference>
<dbReference type="GeneID" id="43592210"/>
<dbReference type="InterPro" id="IPR010541">
    <property type="entry name" value="Prp3_C"/>
</dbReference>
<dbReference type="EMBL" id="CP144052">
    <property type="protein sequence ID" value="WWD16403.1"/>
    <property type="molecule type" value="Genomic_DNA"/>
</dbReference>
<dbReference type="InterPro" id="IPR016135">
    <property type="entry name" value="UBQ-conjugating_enzyme/RWD"/>
</dbReference>
<dbReference type="RefSeq" id="XP_031857693.1">
    <property type="nucleotide sequence ID" value="XM_032008038.1"/>
</dbReference>
<evidence type="ECO:0000313" key="2">
    <source>
        <dbReference type="Proteomes" id="UP000322225"/>
    </source>
</evidence>
<dbReference type="Pfam" id="PF06544">
    <property type="entry name" value="Prp3_C"/>
    <property type="match status" value="1"/>
</dbReference>
<dbReference type="KEGG" id="ksn:43592210"/>
<organism evidence="1 2">
    <name type="scientific">Kwoniella shandongensis</name>
    <dbReference type="NCBI Taxonomy" id="1734106"/>
    <lineage>
        <taxon>Eukaryota</taxon>
        <taxon>Fungi</taxon>
        <taxon>Dikarya</taxon>
        <taxon>Basidiomycota</taxon>
        <taxon>Agaricomycotina</taxon>
        <taxon>Tremellomycetes</taxon>
        <taxon>Tremellales</taxon>
        <taxon>Cryptococcaceae</taxon>
        <taxon>Kwoniella</taxon>
    </lineage>
</organism>
<dbReference type="PIRSF" id="PIRSF038021">
    <property type="entry name" value="UCP038021_RWDD2"/>
    <property type="match status" value="1"/>
</dbReference>
<dbReference type="InterPro" id="IPR059181">
    <property type="entry name" value="RWDD2A-B_C"/>
</dbReference>
<protein>
    <submittedName>
        <fullName evidence="1">Uncharacterized protein</fullName>
    </submittedName>
</protein>
<dbReference type="OrthoDB" id="432412at2759"/>
<dbReference type="Proteomes" id="UP000322225">
    <property type="component" value="Chromosome 2"/>
</dbReference>
<sequence>MPSDSDELIETQLSTLQLLLSMYPLSSELSLSPSTSTFLDDPSSFPPPIALEADLHLPLDEHSDSTDITVDDGEMVLHILLPLQSNDSDSNSDSDRQGRAIVRPRQPTWLSRAHYSDLLSNIPPQEIGTEASEYILSTIEHVRSALIDLRPSTSTSGVKTPNEEKEMVQLPEERVWFWFPTLSTREKRDDIVRYAEEVGLTGFVLAGKPALLCVEGHGPTIDKYMSRIKSESWADIPAFQKKVTERLRRPLASPSHRAFSDMKEITHLIPKYGQYNHRGEMGEVRRLMEEWGVGDDFGAVVLNSGS</sequence>
<keyword evidence="2" id="KW-1185">Reference proteome</keyword>
<dbReference type="SUPFAM" id="SSF54495">
    <property type="entry name" value="UBC-like"/>
    <property type="match status" value="1"/>
</dbReference>
<name>A0A5M6BT21_9TREE</name>
<gene>
    <name evidence="1" type="ORF">CI109_100829</name>
</gene>